<evidence type="ECO:0000313" key="5">
    <source>
        <dbReference type="Proteomes" id="UP000228934"/>
    </source>
</evidence>
<dbReference type="PROSITE" id="PS50404">
    <property type="entry name" value="GST_NTER"/>
    <property type="match status" value="1"/>
</dbReference>
<dbReference type="Proteomes" id="UP000228934">
    <property type="component" value="Unassembled WGS sequence"/>
</dbReference>
<proteinExistence type="predicted"/>
<dbReference type="PRINTS" id="PR01266">
    <property type="entry name" value="GSTRNSFRASEA"/>
</dbReference>
<dbReference type="PANTHER" id="PTHR11571:SF230">
    <property type="entry name" value="GLUTATHIONE TRANSFERASE"/>
    <property type="match status" value="1"/>
</dbReference>
<organism evidence="4 5">
    <name type="scientific">Aquarana catesbeiana</name>
    <name type="common">American bullfrog</name>
    <name type="synonym">Rana catesbeiana</name>
    <dbReference type="NCBI Taxonomy" id="8400"/>
    <lineage>
        <taxon>Eukaryota</taxon>
        <taxon>Metazoa</taxon>
        <taxon>Chordata</taxon>
        <taxon>Craniata</taxon>
        <taxon>Vertebrata</taxon>
        <taxon>Euteleostomi</taxon>
        <taxon>Amphibia</taxon>
        <taxon>Batrachia</taxon>
        <taxon>Anura</taxon>
        <taxon>Neobatrachia</taxon>
        <taxon>Ranoidea</taxon>
        <taxon>Ranidae</taxon>
        <taxon>Aquarana</taxon>
    </lineage>
</organism>
<dbReference type="GO" id="GO:0004364">
    <property type="term" value="F:glutathione transferase activity"/>
    <property type="evidence" value="ECO:0007669"/>
    <property type="project" value="UniProtKB-EC"/>
</dbReference>
<evidence type="ECO:0000259" key="3">
    <source>
        <dbReference type="PROSITE" id="PS50404"/>
    </source>
</evidence>
<keyword evidence="2" id="KW-0808">Transferase</keyword>
<dbReference type="EMBL" id="KV935154">
    <property type="protein sequence ID" value="PIO29701.1"/>
    <property type="molecule type" value="Genomic_DNA"/>
</dbReference>
<name>A0A2G9RR47_AQUCT</name>
<dbReference type="InterPro" id="IPR003080">
    <property type="entry name" value="GST_alpha"/>
</dbReference>
<dbReference type="AlphaFoldDB" id="A0A2G9RR47"/>
<feature type="domain" description="GST N-terminal" evidence="3">
    <location>
        <begin position="3"/>
        <end position="83"/>
    </location>
</feature>
<dbReference type="Pfam" id="PF02798">
    <property type="entry name" value="GST_N"/>
    <property type="match status" value="1"/>
</dbReference>
<dbReference type="InterPro" id="IPR036249">
    <property type="entry name" value="Thioredoxin-like_sf"/>
</dbReference>
<sequence>MSGKPKLYYFDGRGRMESIRWLLAAAGIEFEEEMLETREQYEALLKEGALLFEQVPMVQMDGMRLVQSRAIMQYMAAKYDLYGKNMKERLLYDFFFT</sequence>
<evidence type="ECO:0000256" key="1">
    <source>
        <dbReference type="ARBA" id="ARBA00012452"/>
    </source>
</evidence>
<dbReference type="OrthoDB" id="414243at2759"/>
<evidence type="ECO:0000256" key="2">
    <source>
        <dbReference type="ARBA" id="ARBA00022679"/>
    </source>
</evidence>
<keyword evidence="5" id="KW-1185">Reference proteome</keyword>
<dbReference type="InterPro" id="IPR040079">
    <property type="entry name" value="Glutathione_S-Trfase"/>
</dbReference>
<dbReference type="PANTHER" id="PTHR11571">
    <property type="entry name" value="GLUTATHIONE S-TRANSFERASE"/>
    <property type="match status" value="1"/>
</dbReference>
<gene>
    <name evidence="4" type="ORF">AB205_0038100</name>
</gene>
<protein>
    <recommendedName>
        <fullName evidence="1">glutathione transferase</fullName>
        <ecNumber evidence="1">2.5.1.18</ecNumber>
    </recommendedName>
</protein>
<accession>A0A2G9RR47</accession>
<reference evidence="5" key="1">
    <citation type="journal article" date="2017" name="Nat. Commun.">
        <title>The North American bullfrog draft genome provides insight into hormonal regulation of long noncoding RNA.</title>
        <authorList>
            <person name="Hammond S.A."/>
            <person name="Warren R.L."/>
            <person name="Vandervalk B.P."/>
            <person name="Kucuk E."/>
            <person name="Khan H."/>
            <person name="Gibb E.A."/>
            <person name="Pandoh P."/>
            <person name="Kirk H."/>
            <person name="Zhao Y."/>
            <person name="Jones M."/>
            <person name="Mungall A.J."/>
            <person name="Coope R."/>
            <person name="Pleasance S."/>
            <person name="Moore R.A."/>
            <person name="Holt R.A."/>
            <person name="Round J.M."/>
            <person name="Ohora S."/>
            <person name="Walle B.V."/>
            <person name="Veldhoen N."/>
            <person name="Helbing C.C."/>
            <person name="Birol I."/>
        </authorList>
    </citation>
    <scope>NUCLEOTIDE SEQUENCE [LARGE SCALE GENOMIC DNA]</scope>
</reference>
<evidence type="ECO:0000313" key="4">
    <source>
        <dbReference type="EMBL" id="PIO29701.1"/>
    </source>
</evidence>
<dbReference type="Gene3D" id="3.40.30.10">
    <property type="entry name" value="Glutaredoxin"/>
    <property type="match status" value="1"/>
</dbReference>
<dbReference type="SFLD" id="SFLDS00019">
    <property type="entry name" value="Glutathione_Transferase_(cytos"/>
    <property type="match status" value="1"/>
</dbReference>
<dbReference type="EC" id="2.5.1.18" evidence="1"/>
<dbReference type="GO" id="GO:0006749">
    <property type="term" value="P:glutathione metabolic process"/>
    <property type="evidence" value="ECO:0007669"/>
    <property type="project" value="TreeGrafter"/>
</dbReference>
<dbReference type="InterPro" id="IPR004045">
    <property type="entry name" value="Glutathione_S-Trfase_N"/>
</dbReference>
<dbReference type="SUPFAM" id="SSF52833">
    <property type="entry name" value="Thioredoxin-like"/>
    <property type="match status" value="1"/>
</dbReference>
<dbReference type="InterPro" id="IPR050213">
    <property type="entry name" value="GST_superfamily"/>
</dbReference>